<evidence type="ECO:0000256" key="5">
    <source>
        <dbReference type="ARBA" id="ARBA00022597"/>
    </source>
</evidence>
<organism evidence="11 12">
    <name type="scientific">Thalassiosira pseudonana</name>
    <name type="common">Marine diatom</name>
    <name type="synonym">Cyclotella nana</name>
    <dbReference type="NCBI Taxonomy" id="35128"/>
    <lineage>
        <taxon>Eukaryota</taxon>
        <taxon>Sar</taxon>
        <taxon>Stramenopiles</taxon>
        <taxon>Ochrophyta</taxon>
        <taxon>Bacillariophyta</taxon>
        <taxon>Coscinodiscophyceae</taxon>
        <taxon>Thalassiosirophycidae</taxon>
        <taxon>Thalassiosirales</taxon>
        <taxon>Thalassiosiraceae</taxon>
        <taxon>Thalassiosira</taxon>
    </lineage>
</organism>
<keyword evidence="12" id="KW-1185">Reference proteome</keyword>
<dbReference type="InterPro" id="IPR004316">
    <property type="entry name" value="SWEET_rpt"/>
</dbReference>
<dbReference type="PANTHER" id="PTHR10791:SF30">
    <property type="entry name" value="SUGAR TRANSPORTER SWEET1"/>
    <property type="match status" value="1"/>
</dbReference>
<evidence type="ECO:0000256" key="10">
    <source>
        <dbReference type="SAM" id="Phobius"/>
    </source>
</evidence>
<dbReference type="AlphaFoldDB" id="B5YLX8"/>
<comment type="subcellular location">
    <subcellularLocation>
        <location evidence="1">Cell membrane</location>
        <topology evidence="1">Multi-pass membrane protein</topology>
    </subcellularLocation>
</comment>
<dbReference type="Proteomes" id="UP000001449">
    <property type="component" value="Chromosome 18"/>
</dbReference>
<evidence type="ECO:0000256" key="1">
    <source>
        <dbReference type="ARBA" id="ARBA00004651"/>
    </source>
</evidence>
<dbReference type="KEGG" id="tps:THAPS_269952"/>
<dbReference type="PANTHER" id="PTHR10791">
    <property type="entry name" value="RAG1-ACTIVATING PROTEIN 1"/>
    <property type="match status" value="1"/>
</dbReference>
<protein>
    <recommendedName>
        <fullName evidence="13">Bidirectional sugar transporter SWEET</fullName>
    </recommendedName>
</protein>
<dbReference type="GO" id="GO:0005886">
    <property type="term" value="C:plasma membrane"/>
    <property type="evidence" value="ECO:0007669"/>
    <property type="project" value="UniProtKB-SubCell"/>
</dbReference>
<evidence type="ECO:0000256" key="4">
    <source>
        <dbReference type="ARBA" id="ARBA00022475"/>
    </source>
</evidence>
<keyword evidence="9 10" id="KW-0472">Membrane</keyword>
<name>B5YLX8_THAPS</name>
<dbReference type="eggNOG" id="KOG1623">
    <property type="taxonomic scope" value="Eukaryota"/>
</dbReference>
<dbReference type="GO" id="GO:0051119">
    <property type="term" value="F:sugar transmembrane transporter activity"/>
    <property type="evidence" value="ECO:0000318"/>
    <property type="project" value="GO_Central"/>
</dbReference>
<dbReference type="HOGENOM" id="CLU_048643_2_3_1"/>
<evidence type="ECO:0000256" key="6">
    <source>
        <dbReference type="ARBA" id="ARBA00022692"/>
    </source>
</evidence>
<evidence type="ECO:0000256" key="8">
    <source>
        <dbReference type="ARBA" id="ARBA00022989"/>
    </source>
</evidence>
<evidence type="ECO:0000256" key="7">
    <source>
        <dbReference type="ARBA" id="ARBA00022737"/>
    </source>
</evidence>
<keyword evidence="6 10" id="KW-0812">Transmembrane</keyword>
<dbReference type="InParanoid" id="B5YLX8"/>
<feature type="transmembrane region" description="Helical" evidence="10">
    <location>
        <begin position="262"/>
        <end position="285"/>
    </location>
</feature>
<evidence type="ECO:0000256" key="9">
    <source>
        <dbReference type="ARBA" id="ARBA00023136"/>
    </source>
</evidence>
<evidence type="ECO:0008006" key="13">
    <source>
        <dbReference type="Google" id="ProtNLM"/>
    </source>
</evidence>
<reference evidence="11 12" key="1">
    <citation type="journal article" date="2004" name="Science">
        <title>The genome of the diatom Thalassiosira pseudonana: ecology, evolution, and metabolism.</title>
        <authorList>
            <person name="Armbrust E.V."/>
            <person name="Berges J.A."/>
            <person name="Bowler C."/>
            <person name="Green B.R."/>
            <person name="Martinez D."/>
            <person name="Putnam N.H."/>
            <person name="Zhou S."/>
            <person name="Allen A.E."/>
            <person name="Apt K.E."/>
            <person name="Bechner M."/>
            <person name="Brzezinski M.A."/>
            <person name="Chaal B.K."/>
            <person name="Chiovitti A."/>
            <person name="Davis A.K."/>
            <person name="Demarest M.S."/>
            <person name="Detter J.C."/>
            <person name="Glavina T."/>
            <person name="Goodstein D."/>
            <person name="Hadi M.Z."/>
            <person name="Hellsten U."/>
            <person name="Hildebrand M."/>
            <person name="Jenkins B.D."/>
            <person name="Jurka J."/>
            <person name="Kapitonov V.V."/>
            <person name="Kroger N."/>
            <person name="Lau W.W."/>
            <person name="Lane T.W."/>
            <person name="Larimer F.W."/>
            <person name="Lippmeier J.C."/>
            <person name="Lucas S."/>
            <person name="Medina M."/>
            <person name="Montsant A."/>
            <person name="Obornik M."/>
            <person name="Parker M.S."/>
            <person name="Palenik B."/>
            <person name="Pazour G.J."/>
            <person name="Richardson P.M."/>
            <person name="Rynearson T.A."/>
            <person name="Saito M.A."/>
            <person name="Schwartz D.C."/>
            <person name="Thamatrakoln K."/>
            <person name="Valentin K."/>
            <person name="Vardi A."/>
            <person name="Wilkerson F.P."/>
            <person name="Rokhsar D.S."/>
        </authorList>
    </citation>
    <scope>NUCLEOTIDE SEQUENCE [LARGE SCALE GENOMIC DNA]</scope>
    <source>
        <strain evidence="11 12">CCMP1335</strain>
    </source>
</reference>
<keyword evidence="8 10" id="KW-1133">Transmembrane helix</keyword>
<dbReference type="OMA" id="APFRHEN"/>
<keyword evidence="4" id="KW-1003">Cell membrane</keyword>
<reference evidence="11 12" key="2">
    <citation type="journal article" date="2008" name="Nature">
        <title>The Phaeodactylum genome reveals the evolutionary history of diatom genomes.</title>
        <authorList>
            <person name="Bowler C."/>
            <person name="Allen A.E."/>
            <person name="Badger J.H."/>
            <person name="Grimwood J."/>
            <person name="Jabbari K."/>
            <person name="Kuo A."/>
            <person name="Maheswari U."/>
            <person name="Martens C."/>
            <person name="Maumus F."/>
            <person name="Otillar R.P."/>
            <person name="Rayko E."/>
            <person name="Salamov A."/>
            <person name="Vandepoele K."/>
            <person name="Beszteri B."/>
            <person name="Gruber A."/>
            <person name="Heijde M."/>
            <person name="Katinka M."/>
            <person name="Mock T."/>
            <person name="Valentin K."/>
            <person name="Verret F."/>
            <person name="Berges J.A."/>
            <person name="Brownlee C."/>
            <person name="Cadoret J.P."/>
            <person name="Chiovitti A."/>
            <person name="Choi C.J."/>
            <person name="Coesel S."/>
            <person name="De Martino A."/>
            <person name="Detter J.C."/>
            <person name="Durkin C."/>
            <person name="Falciatore A."/>
            <person name="Fournet J."/>
            <person name="Haruta M."/>
            <person name="Huysman M.J."/>
            <person name="Jenkins B.D."/>
            <person name="Jiroutova K."/>
            <person name="Jorgensen R.E."/>
            <person name="Joubert Y."/>
            <person name="Kaplan A."/>
            <person name="Kroger N."/>
            <person name="Kroth P.G."/>
            <person name="La Roche J."/>
            <person name="Lindquist E."/>
            <person name="Lommer M."/>
            <person name="Martin-Jezequel V."/>
            <person name="Lopez P.J."/>
            <person name="Lucas S."/>
            <person name="Mangogna M."/>
            <person name="McGinnis K."/>
            <person name="Medlin L.K."/>
            <person name="Montsant A."/>
            <person name="Oudot-Le Secq M.P."/>
            <person name="Napoli C."/>
            <person name="Obornik M."/>
            <person name="Parker M.S."/>
            <person name="Petit J.L."/>
            <person name="Porcel B.M."/>
            <person name="Poulsen N."/>
            <person name="Robison M."/>
            <person name="Rychlewski L."/>
            <person name="Rynearson T.A."/>
            <person name="Schmutz J."/>
            <person name="Shapiro H."/>
            <person name="Siaut M."/>
            <person name="Stanley M."/>
            <person name="Sussman M.R."/>
            <person name="Taylor A.R."/>
            <person name="Vardi A."/>
            <person name="von Dassow P."/>
            <person name="Vyverman W."/>
            <person name="Willis A."/>
            <person name="Wyrwicz L.S."/>
            <person name="Rokhsar D.S."/>
            <person name="Weissenbach J."/>
            <person name="Armbrust E.V."/>
            <person name="Green B.R."/>
            <person name="Van de Peer Y."/>
            <person name="Grigoriev I.V."/>
        </authorList>
    </citation>
    <scope>NUCLEOTIDE SEQUENCE [LARGE SCALE GENOMIC DNA]</scope>
    <source>
        <strain evidence="11 12">CCMP1335</strain>
    </source>
</reference>
<gene>
    <name evidence="11" type="ORF">THAPS_269952</name>
</gene>
<keyword evidence="7" id="KW-0677">Repeat</keyword>
<dbReference type="PaxDb" id="35128-Thaps269952"/>
<evidence type="ECO:0000313" key="11">
    <source>
        <dbReference type="EMBL" id="ACI64155.1"/>
    </source>
</evidence>
<feature type="transmembrane region" description="Helical" evidence="10">
    <location>
        <begin position="47"/>
        <end position="65"/>
    </location>
</feature>
<dbReference type="RefSeq" id="XP_002295438.1">
    <property type="nucleotide sequence ID" value="XM_002295402.1"/>
</dbReference>
<dbReference type="Gene3D" id="1.20.1280.290">
    <property type="match status" value="2"/>
</dbReference>
<evidence type="ECO:0000256" key="2">
    <source>
        <dbReference type="ARBA" id="ARBA00007809"/>
    </source>
</evidence>
<keyword evidence="3" id="KW-0813">Transport</keyword>
<dbReference type="InterPro" id="IPR047664">
    <property type="entry name" value="SWEET"/>
</dbReference>
<feature type="transmembrane region" description="Helical" evidence="10">
    <location>
        <begin position="7"/>
        <end position="27"/>
    </location>
</feature>
<evidence type="ECO:0000313" key="12">
    <source>
        <dbReference type="Proteomes" id="UP000001449"/>
    </source>
</evidence>
<dbReference type="GO" id="GO:0008643">
    <property type="term" value="P:carbohydrate transport"/>
    <property type="evidence" value="ECO:0000318"/>
    <property type="project" value="GO_Central"/>
</dbReference>
<comment type="similarity">
    <text evidence="2">Belongs to the SWEET sugar transporter family.</text>
</comment>
<dbReference type="GO" id="GO:0016020">
    <property type="term" value="C:membrane"/>
    <property type="evidence" value="ECO:0000318"/>
    <property type="project" value="GO_Central"/>
</dbReference>
<dbReference type="GeneID" id="7444783"/>
<keyword evidence="5" id="KW-0762">Sugar transport</keyword>
<feature type="transmembrane region" description="Helical" evidence="10">
    <location>
        <begin position="72"/>
        <end position="94"/>
    </location>
</feature>
<proteinExistence type="inferred from homology"/>
<feature type="transmembrane region" description="Helical" evidence="10">
    <location>
        <begin position="177"/>
        <end position="197"/>
    </location>
</feature>
<accession>B5YLX8</accession>
<feature type="transmembrane region" description="Helical" evidence="10">
    <location>
        <begin position="204"/>
        <end position="226"/>
    </location>
</feature>
<evidence type="ECO:0000256" key="3">
    <source>
        <dbReference type="ARBA" id="ARBA00022448"/>
    </source>
</evidence>
<dbReference type="Pfam" id="PF03083">
    <property type="entry name" value="MtN3_slv"/>
    <property type="match status" value="2"/>
</dbReference>
<sequence length="329" mass="36371">MLSTSEIVLEYVCPLLGCIAANLMFAAPFKDVRRAVSRGTLGILNPTPWAVMTGNCCGWVAYSYLIQNQFVFWANAPGFILSVWLNMAAVKLQYSDRMSTAMRSSFVQLLDSNRRSFVLRPSEQVALDSEVEKRNNEDDDKRIYNQLNATTQSFEGLRKMAFDIAVLSEAPAPHEKVVMVFVTIWVAVISLICFLNLENRQRELIVGITVNINVCLFYGAPLSTIFEVLKKSDSTSIHRRTMAMNTTNACFWTAFGLGTKDYFILVPNGIGAVLGFVQMILCVVIPSEERRQLEEAGVVTDLELSAGGMNDVDNVGLGSSCPTASSKSQ</sequence>
<dbReference type="EMBL" id="CP001159">
    <property type="protein sequence ID" value="ACI64155.1"/>
    <property type="molecule type" value="Genomic_DNA"/>
</dbReference>